<dbReference type="InterPro" id="IPR014762">
    <property type="entry name" value="DNA_mismatch_repair_CS"/>
</dbReference>
<dbReference type="GO" id="GO:0006298">
    <property type="term" value="P:mismatch repair"/>
    <property type="evidence" value="ECO:0007669"/>
    <property type="project" value="InterPro"/>
</dbReference>
<dbReference type="NCBIfam" id="TIGR00585">
    <property type="entry name" value="mutl"/>
    <property type="match status" value="1"/>
</dbReference>
<protein>
    <submittedName>
        <fullName evidence="5">DNA mismatch repair protein MutL</fullName>
    </submittedName>
</protein>
<dbReference type="InterPro" id="IPR013507">
    <property type="entry name" value="DNA_mismatch_S5_2-like"/>
</dbReference>
<accession>L2GVR4</accession>
<evidence type="ECO:0000256" key="1">
    <source>
        <dbReference type="ARBA" id="ARBA00006082"/>
    </source>
</evidence>
<dbReference type="HOGENOM" id="CLU_004131_2_2_1"/>
<dbReference type="STRING" id="948595.L2GVR4"/>
<dbReference type="GeneID" id="19878965"/>
<gene>
    <name evidence="5" type="ORF">VCUG_01083</name>
</gene>
<proteinExistence type="inferred from homology"/>
<dbReference type="SMART" id="SM01340">
    <property type="entry name" value="DNA_mis_repair"/>
    <property type="match status" value="1"/>
</dbReference>
<organism evidence="5 6">
    <name type="scientific">Vavraia culicis (isolate floridensis)</name>
    <name type="common">Microsporidian parasite</name>
    <dbReference type="NCBI Taxonomy" id="948595"/>
    <lineage>
        <taxon>Eukaryota</taxon>
        <taxon>Fungi</taxon>
        <taxon>Fungi incertae sedis</taxon>
        <taxon>Microsporidia</taxon>
        <taxon>Pleistophoridae</taxon>
        <taxon>Vavraia</taxon>
    </lineage>
</organism>
<dbReference type="InterPro" id="IPR036890">
    <property type="entry name" value="HATPase_C_sf"/>
</dbReference>
<dbReference type="CDD" id="cd16926">
    <property type="entry name" value="HATPase_MutL-MLH-PMS-like"/>
    <property type="match status" value="1"/>
</dbReference>
<dbReference type="Gene3D" id="3.30.565.10">
    <property type="entry name" value="Histidine kinase-like ATPase, C-terminal domain"/>
    <property type="match status" value="1"/>
</dbReference>
<dbReference type="Proteomes" id="UP000011081">
    <property type="component" value="Unassembled WGS sequence"/>
</dbReference>
<evidence type="ECO:0000256" key="3">
    <source>
        <dbReference type="SAM" id="MobiDB-lite"/>
    </source>
</evidence>
<dbReference type="GO" id="GO:0032389">
    <property type="term" value="C:MutLalpha complex"/>
    <property type="evidence" value="ECO:0007669"/>
    <property type="project" value="TreeGrafter"/>
</dbReference>
<dbReference type="SUPFAM" id="SSF54211">
    <property type="entry name" value="Ribosomal protein S5 domain 2-like"/>
    <property type="match status" value="1"/>
</dbReference>
<sequence length="633" mass="71589">MTIRKLPPSIINRISAGEVVTRPLSVVKELLENSIDAGATIIRVTYGENIVVVDNGSGIAEEDFELLCARYCTSKLRDERKDRFDILEDVCTYGFRGEALASISDVSTVVVHTKTKIGAYGHVLVYERGVLISKKREGMNDGTVVTVNDLFGSNAMRKRFFRNRKSEVVDIFRLVVGYQVINETKKLYFNVNGKDLVFPGALRGDARNELLGRPSSHTDESIRLPNEGPTLMHVQSCNASGCDSAFDNERINLKTTILNKYFNTENNLSCKTDSNILVIHSSPVHHQKDLILMLSINNRLVKSQSLKSKLYSLYKPFLPNRSFPLIYVEMRVENCDVNVDAMKQRVLFVGEDEVFEQVCRMVEEGLVHGSVGVCKVSSAKNEIKVYEGLKVENLASFEFRSSKHEQIGNGKMMKNKDILAVQVEETWQKNADDEQLSFKAASKDESVGKSGSEEMMNGHHRDNLGSNVLNDVKTENYRKNTANRFIKDMKYVGKLDNEKIFVQLNAFLMQCDYKKLLRIYFLQHMARQKGRFKTVVVKNNTFVASDSLKEYGVENVSDGVRVPVINNIVMDIAHLEKSDADKYSIADCFVCAVRDYEMFFGVIKRAVNEDDDVLSCFSVVTGLNELYKAFKRI</sequence>
<dbReference type="AlphaFoldDB" id="L2GVR4"/>
<keyword evidence="2" id="KW-0227">DNA damage</keyword>
<evidence type="ECO:0000313" key="5">
    <source>
        <dbReference type="EMBL" id="ELA47432.1"/>
    </source>
</evidence>
<dbReference type="GO" id="GO:0030983">
    <property type="term" value="F:mismatched DNA binding"/>
    <property type="evidence" value="ECO:0007669"/>
    <property type="project" value="InterPro"/>
</dbReference>
<dbReference type="PANTHER" id="PTHR10073">
    <property type="entry name" value="DNA MISMATCH REPAIR PROTEIN MLH, PMS, MUTL"/>
    <property type="match status" value="1"/>
</dbReference>
<dbReference type="VEuPathDB" id="MicrosporidiaDB:VCUG_01083"/>
<feature type="region of interest" description="Disordered" evidence="3">
    <location>
        <begin position="441"/>
        <end position="467"/>
    </location>
</feature>
<dbReference type="InterPro" id="IPR014721">
    <property type="entry name" value="Ribsml_uS5_D2-typ_fold_subgr"/>
</dbReference>
<name>L2GVR4_VAVCU</name>
<dbReference type="RefSeq" id="XP_008074102.1">
    <property type="nucleotide sequence ID" value="XM_008075911.1"/>
</dbReference>
<dbReference type="PANTHER" id="PTHR10073:SF52">
    <property type="entry name" value="MISMATCH REPAIR ENDONUCLEASE PMS2"/>
    <property type="match status" value="1"/>
</dbReference>
<dbReference type="InterPro" id="IPR020568">
    <property type="entry name" value="Ribosomal_Su5_D2-typ_SF"/>
</dbReference>
<dbReference type="OMA" id="IADCFVC"/>
<dbReference type="Gene3D" id="3.30.230.10">
    <property type="match status" value="1"/>
</dbReference>
<evidence type="ECO:0000256" key="2">
    <source>
        <dbReference type="ARBA" id="ARBA00022763"/>
    </source>
</evidence>
<dbReference type="Pfam" id="PF01119">
    <property type="entry name" value="DNA_mis_repair"/>
    <property type="match status" value="1"/>
</dbReference>
<dbReference type="InParanoid" id="L2GVR4"/>
<evidence type="ECO:0000259" key="4">
    <source>
        <dbReference type="SMART" id="SM01340"/>
    </source>
</evidence>
<dbReference type="EMBL" id="GL877418">
    <property type="protein sequence ID" value="ELA47432.1"/>
    <property type="molecule type" value="Genomic_DNA"/>
</dbReference>
<dbReference type="PROSITE" id="PS00058">
    <property type="entry name" value="DNA_MISMATCH_REPAIR_1"/>
    <property type="match status" value="1"/>
</dbReference>
<dbReference type="FunCoup" id="L2GVR4">
    <property type="interactions" value="129"/>
</dbReference>
<dbReference type="GO" id="GO:0005524">
    <property type="term" value="F:ATP binding"/>
    <property type="evidence" value="ECO:0007669"/>
    <property type="project" value="InterPro"/>
</dbReference>
<reference evidence="6" key="1">
    <citation type="submission" date="2011-03" db="EMBL/GenBank/DDBJ databases">
        <title>The genome sequence of Vavraia culicis strain floridensis.</title>
        <authorList>
            <consortium name="The Broad Institute Genome Sequencing Platform"/>
            <person name="Cuomo C."/>
            <person name="Becnel J."/>
            <person name="Sanscrainte N."/>
            <person name="Young S.K."/>
            <person name="Zeng Q."/>
            <person name="Gargeya S."/>
            <person name="Fitzgerald M."/>
            <person name="Haas B."/>
            <person name="Abouelleil A."/>
            <person name="Alvarado L."/>
            <person name="Arachchi H.M."/>
            <person name="Berlin A."/>
            <person name="Chapman S.B."/>
            <person name="Gearin G."/>
            <person name="Goldberg J."/>
            <person name="Griggs A."/>
            <person name="Gujja S."/>
            <person name="Hansen M."/>
            <person name="Heiman D."/>
            <person name="Howarth C."/>
            <person name="Larimer J."/>
            <person name="Lui A."/>
            <person name="MacDonald P.J.P."/>
            <person name="McCowen C."/>
            <person name="Montmayeur A."/>
            <person name="Murphy C."/>
            <person name="Neiman D."/>
            <person name="Pearson M."/>
            <person name="Priest M."/>
            <person name="Roberts A."/>
            <person name="Saif S."/>
            <person name="Shea T."/>
            <person name="Sisk P."/>
            <person name="Stolte C."/>
            <person name="Sykes S."/>
            <person name="Wortman J."/>
            <person name="Nusbaum C."/>
            <person name="Birren B."/>
        </authorList>
    </citation>
    <scope>NUCLEOTIDE SEQUENCE [LARGE SCALE GENOMIC DNA]</scope>
    <source>
        <strain evidence="6">floridensis</strain>
    </source>
</reference>
<dbReference type="OrthoDB" id="10263226at2759"/>
<dbReference type="GO" id="GO:0016887">
    <property type="term" value="F:ATP hydrolysis activity"/>
    <property type="evidence" value="ECO:0007669"/>
    <property type="project" value="InterPro"/>
</dbReference>
<dbReference type="InterPro" id="IPR002099">
    <property type="entry name" value="MutL/Mlh/PMS"/>
</dbReference>
<keyword evidence="6" id="KW-1185">Reference proteome</keyword>
<dbReference type="SUPFAM" id="SSF55874">
    <property type="entry name" value="ATPase domain of HSP90 chaperone/DNA topoisomerase II/histidine kinase"/>
    <property type="match status" value="1"/>
</dbReference>
<evidence type="ECO:0000313" key="6">
    <source>
        <dbReference type="Proteomes" id="UP000011081"/>
    </source>
</evidence>
<dbReference type="Pfam" id="PF13589">
    <property type="entry name" value="HATPase_c_3"/>
    <property type="match status" value="1"/>
</dbReference>
<dbReference type="InterPro" id="IPR038973">
    <property type="entry name" value="MutL/Mlh/Pms-like"/>
</dbReference>
<dbReference type="GO" id="GO:0140664">
    <property type="term" value="F:ATP-dependent DNA damage sensor activity"/>
    <property type="evidence" value="ECO:0007669"/>
    <property type="project" value="InterPro"/>
</dbReference>
<comment type="similarity">
    <text evidence="1">Belongs to the DNA mismatch repair MutL/HexB family.</text>
</comment>
<feature type="domain" description="DNA mismatch repair protein S5" evidence="4">
    <location>
        <begin position="236"/>
        <end position="367"/>
    </location>
</feature>